<dbReference type="AlphaFoldDB" id="A0A099KGH8"/>
<feature type="compositionally biased region" description="Gly residues" evidence="1">
    <location>
        <begin position="111"/>
        <end position="122"/>
    </location>
</feature>
<name>A0A099KGH8_COLPS</name>
<evidence type="ECO:0000313" key="2">
    <source>
        <dbReference type="EMBL" id="KGJ88688.1"/>
    </source>
</evidence>
<evidence type="ECO:0000313" key="3">
    <source>
        <dbReference type="Proteomes" id="UP000029843"/>
    </source>
</evidence>
<accession>A0A099KGH8</accession>
<feature type="region of interest" description="Disordered" evidence="1">
    <location>
        <begin position="104"/>
        <end position="130"/>
    </location>
</feature>
<dbReference type="PATRIC" id="fig|28229.4.peg.3213"/>
<sequence length="130" mass="13806">NDTTLVRDVLAEDPIGNSAELDIVVLDENLRILDGDVLFSGTIGDLDVVKSDIAKVTISLVDWLEVWNRPIENNLYSDSAQQALYPGDKFFDQVELLASKPLNSGVAGSPVGSGGGTGGGGGDHIRKIQR</sequence>
<proteinExistence type="predicted"/>
<gene>
    <name evidence="2" type="ORF">ND2E_3876</name>
</gene>
<protein>
    <submittedName>
        <fullName evidence="2">Uncharacterized protein</fullName>
    </submittedName>
</protein>
<dbReference type="EMBL" id="JQED01000044">
    <property type="protein sequence ID" value="KGJ88688.1"/>
    <property type="molecule type" value="Genomic_DNA"/>
</dbReference>
<evidence type="ECO:0000256" key="1">
    <source>
        <dbReference type="SAM" id="MobiDB-lite"/>
    </source>
</evidence>
<feature type="non-terminal residue" evidence="2">
    <location>
        <position position="1"/>
    </location>
</feature>
<dbReference type="Proteomes" id="UP000029843">
    <property type="component" value="Unassembled WGS sequence"/>
</dbReference>
<reference evidence="2 3" key="1">
    <citation type="submission" date="2014-08" db="EMBL/GenBank/DDBJ databases">
        <title>Genomic and Phenotypic Diversity of Colwellia psychrerythraea strains from Disparate Marine Basins.</title>
        <authorList>
            <person name="Techtmann S.M."/>
            <person name="Stelling S.C."/>
            <person name="Utturkar S.M."/>
            <person name="Alshibli N."/>
            <person name="Harris A."/>
            <person name="Brown S.D."/>
            <person name="Hazen T.C."/>
        </authorList>
    </citation>
    <scope>NUCLEOTIDE SEQUENCE [LARGE SCALE GENOMIC DNA]</scope>
    <source>
        <strain evidence="2 3">ND2E</strain>
    </source>
</reference>
<organism evidence="2 3">
    <name type="scientific">Colwellia psychrerythraea</name>
    <name type="common">Vibrio psychroerythus</name>
    <dbReference type="NCBI Taxonomy" id="28229"/>
    <lineage>
        <taxon>Bacteria</taxon>
        <taxon>Pseudomonadati</taxon>
        <taxon>Pseudomonadota</taxon>
        <taxon>Gammaproteobacteria</taxon>
        <taxon>Alteromonadales</taxon>
        <taxon>Colwelliaceae</taxon>
        <taxon>Colwellia</taxon>
    </lineage>
</organism>
<comment type="caution">
    <text evidence="2">The sequence shown here is derived from an EMBL/GenBank/DDBJ whole genome shotgun (WGS) entry which is preliminary data.</text>
</comment>